<keyword evidence="5 7" id="KW-0472">Membrane</keyword>
<dbReference type="PROSITE" id="PS52016">
    <property type="entry name" value="TONB_DEPENDENT_REC_3"/>
    <property type="match status" value="1"/>
</dbReference>
<proteinExistence type="inferred from homology"/>
<dbReference type="Gene3D" id="2.40.170.20">
    <property type="entry name" value="TonB-dependent receptor, beta-barrel domain"/>
    <property type="match status" value="1"/>
</dbReference>
<organism evidence="10 11">
    <name type="scientific">Luteimonas wenzhouensis</name>
    <dbReference type="NCBI Taxonomy" id="2599615"/>
    <lineage>
        <taxon>Bacteria</taxon>
        <taxon>Pseudomonadati</taxon>
        <taxon>Pseudomonadota</taxon>
        <taxon>Gammaproteobacteria</taxon>
        <taxon>Lysobacterales</taxon>
        <taxon>Lysobacteraceae</taxon>
        <taxon>Luteimonas</taxon>
    </lineage>
</organism>
<dbReference type="InterPro" id="IPR039426">
    <property type="entry name" value="TonB-dep_rcpt-like"/>
</dbReference>
<evidence type="ECO:0000313" key="11">
    <source>
        <dbReference type="Proteomes" id="UP000315949"/>
    </source>
</evidence>
<gene>
    <name evidence="10" type="ORF">FQY79_03115</name>
</gene>
<dbReference type="EMBL" id="VOHE01000001">
    <property type="protein sequence ID" value="TWT22114.1"/>
    <property type="molecule type" value="Genomic_DNA"/>
</dbReference>
<keyword evidence="6 7" id="KW-0998">Cell outer membrane</keyword>
<dbReference type="Pfam" id="PF13620">
    <property type="entry name" value="CarboxypepD_reg"/>
    <property type="match status" value="1"/>
</dbReference>
<dbReference type="AlphaFoldDB" id="A0A5C5U7M5"/>
<dbReference type="Gene3D" id="2.60.40.1120">
    <property type="entry name" value="Carboxypeptidase-like, regulatory domain"/>
    <property type="match status" value="1"/>
</dbReference>
<dbReference type="PANTHER" id="PTHR30069:SF46">
    <property type="entry name" value="OAR PROTEIN"/>
    <property type="match status" value="1"/>
</dbReference>
<dbReference type="GO" id="GO:0044718">
    <property type="term" value="P:siderophore transmembrane transport"/>
    <property type="evidence" value="ECO:0007669"/>
    <property type="project" value="TreeGrafter"/>
</dbReference>
<evidence type="ECO:0000256" key="1">
    <source>
        <dbReference type="ARBA" id="ARBA00004571"/>
    </source>
</evidence>
<evidence type="ECO:0000256" key="5">
    <source>
        <dbReference type="ARBA" id="ARBA00023136"/>
    </source>
</evidence>
<keyword evidence="2 7" id="KW-0813">Transport</keyword>
<comment type="similarity">
    <text evidence="7">Belongs to the TonB-dependent receptor family.</text>
</comment>
<sequence>MDSALVLEEVGEIVTVPGPREPALPSRPAPVPPGGGRGHRGAWPMPRGPCPWHPRNRTWLAFLQLSVDTNLPVREHWPHNGERAPPVPGRFFWVFLPDQQPGVRQMSRNSNSALRGRIRRNALWLALGLCVSGTALAQSNTSGSITGRVAAGDTIRVESPETGFTREVQAGADGSFRIGALPTGTYRVVRTSPDGTTSVQEGVSVSVGTGTPVNFSAAGASTLDAVVVRGTSVSPIDLSSVESATILTEAVIDRLPVNRSITDVALLAPGTTKGDSAFGNLPSFGGATVGENAYYLNGFNITNFRNGLGGSTVPFEFYREFQLKTGGYGAEFGRSTGGVINAISKSGTNEWKFGGNVIWTPDSLRENQPTVYDRDGNLYIYNDRDAYDAYRVNLYASGPIVKDRLFFYAMGEYRQTDQKTFGLSTANDYETNDPFWGVKLDWYITDDHRLEYTGFSDEQNRDLVVVPFSPTAEVPRTFEGRGTQRTGGQTNIFRYTGYLTDDFTVSALYGKGELENSVFNADGGQACNYVVDQRSSPSRRLGCAAYSQDSYAMDEREAYRLDFDWHLGDHRLRFGLDREQNTAYENTYYAGAGPVVEDVFPAERGPFPGGAYYQLRNGFVLEYAYLNEGGFETTSNAYYLEDNWQVTDNLLLSLGLRNEQFDNKNKAGESFIKITDQWAPRLGLSWDVGGEGTTKVFANYGRYHLPVATNTNIRMAGDEYYVLRVYDWDGTLDPSTNRPVIDPAGYWDGEPYVIYGDGTLHDTTSLVNRDIDPMYQDELIVGFQRQLTPEWSVGVRAIRRDLKSTLEDVAIDAALNAYAAANGYDDFQAGGFDYYVLTNPGKDMRVGIDMDGDGIVEDVFLTAEQLGYPDSVRKYNAVEVTFERGWDGVWFLQGSYTWSQSYGNNEGYVRSDNGQSDAGLTTLFDQPGLLDGAHGFLPNDRRHTIKVFGAYQFADEWRASGNVLWQTGRPINCFGNHPTDAFAAEYGSEAFYCGGVLTPRGTAGRTRQMFSLDLGLQYRPNWAQDRLAIGVDVFNVLDNSAELEVNEIGEFDFDPDSYPLSTWGVPTTFQAPREVRFSVSYDF</sequence>
<dbReference type="InterPro" id="IPR037066">
    <property type="entry name" value="Plug_dom_sf"/>
</dbReference>
<name>A0A5C5U7M5_9GAMM</name>
<feature type="domain" description="TonB-dependent transporter Oar-like beta-barrel" evidence="9">
    <location>
        <begin position="428"/>
        <end position="661"/>
    </location>
</feature>
<dbReference type="GO" id="GO:0009279">
    <property type="term" value="C:cell outer membrane"/>
    <property type="evidence" value="ECO:0007669"/>
    <property type="project" value="UniProtKB-SubCell"/>
</dbReference>
<evidence type="ECO:0000256" key="8">
    <source>
        <dbReference type="SAM" id="MobiDB-lite"/>
    </source>
</evidence>
<feature type="domain" description="TonB-dependent transporter Oar-like beta-barrel" evidence="9">
    <location>
        <begin position="675"/>
        <end position="983"/>
    </location>
</feature>
<dbReference type="InterPro" id="IPR013784">
    <property type="entry name" value="Carb-bd-like_fold"/>
</dbReference>
<evidence type="ECO:0000256" key="3">
    <source>
        <dbReference type="ARBA" id="ARBA00022452"/>
    </source>
</evidence>
<evidence type="ECO:0000256" key="4">
    <source>
        <dbReference type="ARBA" id="ARBA00022692"/>
    </source>
</evidence>
<evidence type="ECO:0000256" key="7">
    <source>
        <dbReference type="PROSITE-ProRule" id="PRU01360"/>
    </source>
</evidence>
<dbReference type="InterPro" id="IPR036942">
    <property type="entry name" value="Beta-barrel_TonB_sf"/>
</dbReference>
<comment type="subcellular location">
    <subcellularLocation>
        <location evidence="1 7">Cell outer membrane</location>
        <topology evidence="1 7">Multi-pass membrane protein</topology>
    </subcellularLocation>
</comment>
<evidence type="ECO:0000313" key="10">
    <source>
        <dbReference type="EMBL" id="TWT22114.1"/>
    </source>
</evidence>
<feature type="region of interest" description="Disordered" evidence="8">
    <location>
        <begin position="17"/>
        <end position="40"/>
    </location>
</feature>
<dbReference type="SUPFAM" id="SSF56935">
    <property type="entry name" value="Porins"/>
    <property type="match status" value="1"/>
</dbReference>
<keyword evidence="4 7" id="KW-0812">Transmembrane</keyword>
<dbReference type="InterPro" id="IPR057601">
    <property type="entry name" value="Oar-like_b-barrel"/>
</dbReference>
<dbReference type="GO" id="GO:0030246">
    <property type="term" value="F:carbohydrate binding"/>
    <property type="evidence" value="ECO:0007669"/>
    <property type="project" value="InterPro"/>
</dbReference>
<protein>
    <submittedName>
        <fullName evidence="10">TonB-dependent receptor</fullName>
    </submittedName>
</protein>
<keyword evidence="3 7" id="KW-1134">Transmembrane beta strand</keyword>
<reference evidence="10 11" key="1">
    <citation type="submission" date="2019-07" db="EMBL/GenBank/DDBJ databases">
        <title>Luteimonas sp. YD-1 nov., isolated from acidic soil.</title>
        <authorList>
            <person name="Zhou J."/>
        </authorList>
    </citation>
    <scope>NUCLEOTIDE SEQUENCE [LARGE SCALE GENOMIC DNA]</scope>
    <source>
        <strain evidence="10 11">YD-1</strain>
    </source>
</reference>
<dbReference type="PANTHER" id="PTHR30069">
    <property type="entry name" value="TONB-DEPENDENT OUTER MEMBRANE RECEPTOR"/>
    <property type="match status" value="1"/>
</dbReference>
<dbReference type="Proteomes" id="UP000315949">
    <property type="component" value="Unassembled WGS sequence"/>
</dbReference>
<evidence type="ECO:0000256" key="6">
    <source>
        <dbReference type="ARBA" id="ARBA00023237"/>
    </source>
</evidence>
<dbReference type="Gene3D" id="2.170.130.10">
    <property type="entry name" value="TonB-dependent receptor, plug domain"/>
    <property type="match status" value="1"/>
</dbReference>
<feature type="compositionally biased region" description="Pro residues" evidence="8">
    <location>
        <begin position="19"/>
        <end position="33"/>
    </location>
</feature>
<keyword evidence="10" id="KW-0675">Receptor</keyword>
<evidence type="ECO:0000259" key="9">
    <source>
        <dbReference type="Pfam" id="PF25183"/>
    </source>
</evidence>
<accession>A0A5C5U7M5</accession>
<comment type="caution">
    <text evidence="10">The sequence shown here is derived from an EMBL/GenBank/DDBJ whole genome shotgun (WGS) entry which is preliminary data.</text>
</comment>
<evidence type="ECO:0000256" key="2">
    <source>
        <dbReference type="ARBA" id="ARBA00022448"/>
    </source>
</evidence>
<keyword evidence="11" id="KW-1185">Reference proteome</keyword>
<dbReference type="Pfam" id="PF25183">
    <property type="entry name" value="OMP_b-brl_4"/>
    <property type="match status" value="2"/>
</dbReference>
<dbReference type="GO" id="GO:0015344">
    <property type="term" value="F:siderophore uptake transmembrane transporter activity"/>
    <property type="evidence" value="ECO:0007669"/>
    <property type="project" value="TreeGrafter"/>
</dbReference>
<dbReference type="SUPFAM" id="SSF49452">
    <property type="entry name" value="Starch-binding domain-like"/>
    <property type="match status" value="1"/>
</dbReference>
<dbReference type="OrthoDB" id="9768147at2"/>